<dbReference type="Pfam" id="PF01909">
    <property type="entry name" value="NTP_transf_2"/>
    <property type="match status" value="1"/>
</dbReference>
<evidence type="ECO:0000313" key="3">
    <source>
        <dbReference type="EMBL" id="MDQ0361394.1"/>
    </source>
</evidence>
<organism evidence="3 4">
    <name type="scientific">Breznakia pachnodae</name>
    <dbReference type="NCBI Taxonomy" id="265178"/>
    <lineage>
        <taxon>Bacteria</taxon>
        <taxon>Bacillati</taxon>
        <taxon>Bacillota</taxon>
        <taxon>Erysipelotrichia</taxon>
        <taxon>Erysipelotrichales</taxon>
        <taxon>Erysipelotrichaceae</taxon>
        <taxon>Breznakia</taxon>
    </lineage>
</organism>
<gene>
    <name evidence="3" type="ORF">J2S15_002141</name>
</gene>
<dbReference type="Gene3D" id="3.30.460.10">
    <property type="entry name" value="Beta Polymerase, domain 2"/>
    <property type="match status" value="1"/>
</dbReference>
<evidence type="ECO:0000313" key="4">
    <source>
        <dbReference type="Proteomes" id="UP001230220"/>
    </source>
</evidence>
<accession>A0ABU0E3D1</accession>
<dbReference type="EMBL" id="JAUSUR010000003">
    <property type="protein sequence ID" value="MDQ0361394.1"/>
    <property type="molecule type" value="Genomic_DNA"/>
</dbReference>
<feature type="domain" description="DUF4037" evidence="2">
    <location>
        <begin position="143"/>
        <end position="220"/>
    </location>
</feature>
<evidence type="ECO:0000259" key="2">
    <source>
        <dbReference type="Pfam" id="PF13228"/>
    </source>
</evidence>
<protein>
    <submittedName>
        <fullName evidence="3">Nucleotidyltransferase</fullName>
    </submittedName>
</protein>
<dbReference type="InterPro" id="IPR002934">
    <property type="entry name" value="Polymerase_NTP_transf_dom"/>
</dbReference>
<dbReference type="InterPro" id="IPR043519">
    <property type="entry name" value="NT_sf"/>
</dbReference>
<evidence type="ECO:0000259" key="1">
    <source>
        <dbReference type="Pfam" id="PF01909"/>
    </source>
</evidence>
<dbReference type="RefSeq" id="WP_307408077.1">
    <property type="nucleotide sequence ID" value="NZ_JAUSUR010000003.1"/>
</dbReference>
<dbReference type="Proteomes" id="UP001230220">
    <property type="component" value="Unassembled WGS sequence"/>
</dbReference>
<keyword evidence="4" id="KW-1185">Reference proteome</keyword>
<sequence>MEEIKKILDEVVETLSSVNGVQAIVLGGSRARGTDTVDSDIDIGIYYDADKLDIPALNVAASKMDDTHGEDLIALPGEWGEWVNAGGWLMIDNYHVDFILRDMNRVETIVKESQEGIVTPHYQTGHPHAYMSVMYRGELAISKILWDANGRVSELQKVAMDYPFDLKVKLIESFIFEARFSYMFIENNVNRDDIYYVTAHIVRVISALNQVLFALNEEYCLNEKKAVRMIETFPIKPVRYKDKVDEIFRDVGMNVGNASLRLKKLIDEVTLLF</sequence>
<reference evidence="3 4" key="1">
    <citation type="submission" date="2023-07" db="EMBL/GenBank/DDBJ databases">
        <title>Genomic Encyclopedia of Type Strains, Phase IV (KMG-IV): sequencing the most valuable type-strain genomes for metagenomic binning, comparative biology and taxonomic classification.</title>
        <authorList>
            <person name="Goeker M."/>
        </authorList>
    </citation>
    <scope>NUCLEOTIDE SEQUENCE [LARGE SCALE GENOMIC DNA]</scope>
    <source>
        <strain evidence="3 4">DSM 16784</strain>
    </source>
</reference>
<dbReference type="CDD" id="cd05403">
    <property type="entry name" value="NT_KNTase_like"/>
    <property type="match status" value="1"/>
</dbReference>
<feature type="domain" description="Polymerase nucleotidyl transferase" evidence="1">
    <location>
        <begin position="9"/>
        <end position="53"/>
    </location>
</feature>
<name>A0ABU0E3D1_9FIRM</name>
<comment type="caution">
    <text evidence="3">The sequence shown here is derived from an EMBL/GenBank/DDBJ whole genome shotgun (WGS) entry which is preliminary data.</text>
</comment>
<dbReference type="InterPro" id="IPR025117">
    <property type="entry name" value="DUF4037"/>
</dbReference>
<proteinExistence type="predicted"/>
<dbReference type="SUPFAM" id="SSF81301">
    <property type="entry name" value="Nucleotidyltransferase"/>
    <property type="match status" value="1"/>
</dbReference>
<dbReference type="Pfam" id="PF13228">
    <property type="entry name" value="DUF4037"/>
    <property type="match status" value="1"/>
</dbReference>